<dbReference type="STRING" id="1088721.JI59_10960"/>
<evidence type="ECO:0000256" key="1">
    <source>
        <dbReference type="ARBA" id="ARBA00010403"/>
    </source>
</evidence>
<dbReference type="KEGG" id="npn:JI59_10960"/>
<name>G6EBV3_9SPHN</name>
<dbReference type="Pfam" id="PF05378">
    <property type="entry name" value="Hydant_A_N"/>
    <property type="match status" value="1"/>
</dbReference>
<dbReference type="eggNOG" id="COG0145">
    <property type="taxonomic scope" value="Bacteria"/>
</dbReference>
<proteinExistence type="inferred from homology"/>
<evidence type="ECO:0000259" key="4">
    <source>
        <dbReference type="Pfam" id="PF02538"/>
    </source>
</evidence>
<dbReference type="PATRIC" id="fig|1088721.3.peg.1803"/>
<dbReference type="Pfam" id="PF01968">
    <property type="entry name" value="Hydantoinase_A"/>
    <property type="match status" value="1"/>
</dbReference>
<dbReference type="GO" id="GO:0017168">
    <property type="term" value="F:5-oxoprolinase (ATP-hydrolyzing) activity"/>
    <property type="evidence" value="ECO:0007669"/>
    <property type="project" value="TreeGrafter"/>
</dbReference>
<dbReference type="InterPro" id="IPR002821">
    <property type="entry name" value="Hydantoinase_A"/>
</dbReference>
<dbReference type="InterPro" id="IPR045079">
    <property type="entry name" value="Oxoprolinase-like"/>
</dbReference>
<organism evidence="6 7">
    <name type="scientific">Novosphingobium pentaromativorans US6-1</name>
    <dbReference type="NCBI Taxonomy" id="1088721"/>
    <lineage>
        <taxon>Bacteria</taxon>
        <taxon>Pseudomonadati</taxon>
        <taxon>Pseudomonadota</taxon>
        <taxon>Alphaproteobacteria</taxon>
        <taxon>Sphingomonadales</taxon>
        <taxon>Sphingomonadaceae</taxon>
        <taxon>Novosphingobium</taxon>
    </lineage>
</organism>
<feature type="domain" description="Hydantoinase B/oxoprolinase" evidence="4">
    <location>
        <begin position="692"/>
        <end position="1205"/>
    </location>
</feature>
<gene>
    <name evidence="6" type="ORF">NSU_1824</name>
</gene>
<accession>G6EBV3</accession>
<dbReference type="InterPro" id="IPR003692">
    <property type="entry name" value="Hydantoinase_B"/>
</dbReference>
<dbReference type="Proteomes" id="UP000004030">
    <property type="component" value="Unassembled WGS sequence"/>
</dbReference>
<evidence type="ECO:0000256" key="2">
    <source>
        <dbReference type="SAM" id="MobiDB-lite"/>
    </source>
</evidence>
<dbReference type="GO" id="GO:0006749">
    <property type="term" value="P:glutathione metabolic process"/>
    <property type="evidence" value="ECO:0007669"/>
    <property type="project" value="TreeGrafter"/>
</dbReference>
<dbReference type="Pfam" id="PF02538">
    <property type="entry name" value="Hydantoinase_B"/>
    <property type="match status" value="1"/>
</dbReference>
<feature type="domain" description="Hydantoinase/oxoprolinase N-terminal" evidence="5">
    <location>
        <begin position="13"/>
        <end position="188"/>
    </location>
</feature>
<dbReference type="GO" id="GO:0005829">
    <property type="term" value="C:cytosol"/>
    <property type="evidence" value="ECO:0007669"/>
    <property type="project" value="TreeGrafter"/>
</dbReference>
<dbReference type="PANTHER" id="PTHR11365">
    <property type="entry name" value="5-OXOPROLINASE RELATED"/>
    <property type="match status" value="1"/>
</dbReference>
<dbReference type="OrthoDB" id="9759608at2"/>
<evidence type="ECO:0000313" key="7">
    <source>
        <dbReference type="Proteomes" id="UP000004030"/>
    </source>
</evidence>
<comment type="similarity">
    <text evidence="1">Belongs to the oxoprolinase family.</text>
</comment>
<dbReference type="PANTHER" id="PTHR11365:SF23">
    <property type="entry name" value="HYPOTHETICAL 5-OXOPROLINASE (EUROFUNG)-RELATED"/>
    <property type="match status" value="1"/>
</dbReference>
<evidence type="ECO:0000313" key="6">
    <source>
        <dbReference type="EMBL" id="EHJ61236.1"/>
    </source>
</evidence>
<keyword evidence="7" id="KW-1185">Reference proteome</keyword>
<evidence type="ECO:0000259" key="3">
    <source>
        <dbReference type="Pfam" id="PF01968"/>
    </source>
</evidence>
<dbReference type="eggNOG" id="COG0146">
    <property type="taxonomic scope" value="Bacteria"/>
</dbReference>
<dbReference type="EMBL" id="AGFM01000025">
    <property type="protein sequence ID" value="EHJ61236.1"/>
    <property type="molecule type" value="Genomic_DNA"/>
</dbReference>
<sequence>MSNRNREAGLWQFWVDRGGTFTDVVARAPGGRFKRLKLLSESPGAYDDAAVEAMRRLTGVREGELPPAQLRLGTTVATNALLERKGEPVLLAITRGFGDALRIGTQERPDIFARHIVRPEPLHGAVIEVDERVGADGAVYRPLDENAARQGLQHFFDRGLRAIAIVLMHGYRHVAHEAALARIAREVGFTQVSVSHEVAPLIKLIARGDTSVVDAYLSPVLDRYVAGLEAGLGPQVTALYMQSSGGLATGAAFCGKDAILSGPAGGIVGMAAIAREAGFDHVIGFDMGGTSTDVSHYAGQYERDSETRVAGVRVRTPMMRIETVAAGGGSICHFDGARFLVGPESAGAVPGPACYRRDGPLAVTDCNLLLGKLRSQHFPRVFGPHGNEPLSLHAAQHKMDEVLQQVRAATGRALSREEAAEGFLEIAVANMANAIKTVSLRRGHDMTRAALVTFGGAGGQHACKVADALGVGTVLCHPLASVLSAYGMGLADRRVLHERTLALPLEARSMDDIGRAVEALGAQARGDLVAQGVALDTITLEATLAVRPKGSENAIEVRLGSLAVMREAFREGWLNRFGFGAGSDLIAETLRIEAVSAAQDAGGVTLALPGNSGPPADHVDIFTGGSQHRVPLYLRADLADGFEADGPLLVVDDVSTTVVEPGWQVRVDRFGNLLLTRVNALQVAQARTTACDPVRLEIMGALFMAIAEEMGAALQFSASSVNIRERLDFSCAVFDREGSLVANAPHMPVHLGSMGESVRTILARRGDAKDGRGLLPGDAYVLNAPYDGGTHLPDITVVMPVFAHDDESAPAWFVAARGHHADVGGISPGSMPPRSRSLGEEGVLIDNVLLVDRGELQEAAMRALLASGPYPSRAIDQNIADLRAQVAACTRGASELRRIAREQGRGIVDAYMAHAQAHAEAAVRSLIDRLADGSFRVQMDNGAQISVTVRIDRKARGATIDFTGTSEQLADNFNAPLPVVRAAALYVVRTLIDDAVPMNEGCLRPIALIVPEGSMLHPRAPAAVVAGNVETSQAITDALFAALGAMAASQGTMNNFTFGDSRRQYYETIAGGSGAGPDFDGTSVVQTHMTNSRLTDPEVLETGFPVLLEEFSIRRGSGGNGLHQGGDGATRRLRFLEPMQAGILAQRRKVAPFGLAGGEDAAPGRTRVERTDGSVEDLGSTGSAHVDAGDVIVIETPGGGGYGRPD</sequence>
<reference evidence="6 7" key="1">
    <citation type="journal article" date="2012" name="J. Bacteriol.">
        <title>Genome sequence of benzo(a)pyrene-degrading bacterium Novosphingobium pentaromativorans US6-1.</title>
        <authorList>
            <person name="Luo Y.R."/>
            <person name="Kang S.G."/>
            <person name="Kim S.J."/>
            <person name="Kim M.R."/>
            <person name="Li N."/>
            <person name="Lee J.H."/>
            <person name="Kwon K.K."/>
        </authorList>
    </citation>
    <scope>NUCLEOTIDE SEQUENCE [LARGE SCALE GENOMIC DNA]</scope>
    <source>
        <strain evidence="6 7">US6-1</strain>
    </source>
</reference>
<comment type="caution">
    <text evidence="6">The sequence shown here is derived from an EMBL/GenBank/DDBJ whole genome shotgun (WGS) entry which is preliminary data.</text>
</comment>
<feature type="domain" description="Hydantoinase A/oxoprolinase" evidence="3">
    <location>
        <begin position="207"/>
        <end position="494"/>
    </location>
</feature>
<dbReference type="AlphaFoldDB" id="G6EBV3"/>
<dbReference type="InterPro" id="IPR008040">
    <property type="entry name" value="Hydant_A_N"/>
</dbReference>
<dbReference type="RefSeq" id="WP_007012739.1">
    <property type="nucleotide sequence ID" value="NZ_AGFM01000025.1"/>
</dbReference>
<feature type="region of interest" description="Disordered" evidence="2">
    <location>
        <begin position="1155"/>
        <end position="1182"/>
    </location>
</feature>
<protein>
    <submittedName>
        <fullName evidence="6">5-oxoprolinase (ATP-hydrolysing)</fullName>
    </submittedName>
</protein>
<evidence type="ECO:0000259" key="5">
    <source>
        <dbReference type="Pfam" id="PF05378"/>
    </source>
</evidence>